<evidence type="ECO:0008006" key="3">
    <source>
        <dbReference type="Google" id="ProtNLM"/>
    </source>
</evidence>
<organism evidence="1 2">
    <name type="scientific">Sporormia fimetaria CBS 119925</name>
    <dbReference type="NCBI Taxonomy" id="1340428"/>
    <lineage>
        <taxon>Eukaryota</taxon>
        <taxon>Fungi</taxon>
        <taxon>Dikarya</taxon>
        <taxon>Ascomycota</taxon>
        <taxon>Pezizomycotina</taxon>
        <taxon>Dothideomycetes</taxon>
        <taxon>Pleosporomycetidae</taxon>
        <taxon>Pleosporales</taxon>
        <taxon>Sporormiaceae</taxon>
        <taxon>Sporormia</taxon>
    </lineage>
</organism>
<sequence length="286" mass="31910">MLGSAFREPDAISILRYRLLSFLSQKPSTPLPKEAHPGKESVRPAQLIDIEACLQFLLFGERGCFSSYHMDILNGTWVQCKTGLKLWLIYCGEWDETVQSSYGEQGLEWNPTPGSVQGILLRPGDTLIMRPGYPVIHAVLTIEDAFMTGGMIWSENSIGNIMANLEFILTNMDTTNEQAPRQLPQILERLELHVKNHLTPARGVGSPFTYDLLELERVRSLIRCLKDSKAFQCECKDGCSATVDKEGKIQTKCPCKTDSPSLVHHRGCTIWCHGGRKLAASGACRK</sequence>
<dbReference type="EMBL" id="MU006629">
    <property type="protein sequence ID" value="KAF2741701.1"/>
    <property type="molecule type" value="Genomic_DNA"/>
</dbReference>
<dbReference type="OrthoDB" id="4161428at2759"/>
<dbReference type="Gene3D" id="2.60.120.650">
    <property type="entry name" value="Cupin"/>
    <property type="match status" value="1"/>
</dbReference>
<protein>
    <recommendedName>
        <fullName evidence="3">JmjC domain-containing protein</fullName>
    </recommendedName>
</protein>
<accession>A0A6A6UX86</accession>
<proteinExistence type="predicted"/>
<dbReference type="AlphaFoldDB" id="A0A6A6UX86"/>
<reference evidence="1" key="1">
    <citation type="journal article" date="2020" name="Stud. Mycol.">
        <title>101 Dothideomycetes genomes: a test case for predicting lifestyles and emergence of pathogens.</title>
        <authorList>
            <person name="Haridas S."/>
            <person name="Albert R."/>
            <person name="Binder M."/>
            <person name="Bloem J."/>
            <person name="Labutti K."/>
            <person name="Salamov A."/>
            <person name="Andreopoulos B."/>
            <person name="Baker S."/>
            <person name="Barry K."/>
            <person name="Bills G."/>
            <person name="Bluhm B."/>
            <person name="Cannon C."/>
            <person name="Castanera R."/>
            <person name="Culley D."/>
            <person name="Daum C."/>
            <person name="Ezra D."/>
            <person name="Gonzalez J."/>
            <person name="Henrissat B."/>
            <person name="Kuo A."/>
            <person name="Liang C."/>
            <person name="Lipzen A."/>
            <person name="Lutzoni F."/>
            <person name="Magnuson J."/>
            <person name="Mondo S."/>
            <person name="Nolan M."/>
            <person name="Ohm R."/>
            <person name="Pangilinan J."/>
            <person name="Park H.-J."/>
            <person name="Ramirez L."/>
            <person name="Alfaro M."/>
            <person name="Sun H."/>
            <person name="Tritt A."/>
            <person name="Yoshinaga Y."/>
            <person name="Zwiers L.-H."/>
            <person name="Turgeon B."/>
            <person name="Goodwin S."/>
            <person name="Spatafora J."/>
            <person name="Crous P."/>
            <person name="Grigoriev I."/>
        </authorList>
    </citation>
    <scope>NUCLEOTIDE SEQUENCE</scope>
    <source>
        <strain evidence="1">CBS 119925</strain>
    </source>
</reference>
<evidence type="ECO:0000313" key="1">
    <source>
        <dbReference type="EMBL" id="KAF2741701.1"/>
    </source>
</evidence>
<gene>
    <name evidence="1" type="ORF">M011DRAFT_413993</name>
</gene>
<evidence type="ECO:0000313" key="2">
    <source>
        <dbReference type="Proteomes" id="UP000799440"/>
    </source>
</evidence>
<keyword evidence="2" id="KW-1185">Reference proteome</keyword>
<dbReference type="SUPFAM" id="SSF51197">
    <property type="entry name" value="Clavaminate synthase-like"/>
    <property type="match status" value="1"/>
</dbReference>
<name>A0A6A6UX86_9PLEO</name>
<dbReference type="Proteomes" id="UP000799440">
    <property type="component" value="Unassembled WGS sequence"/>
</dbReference>